<dbReference type="Gene3D" id="3.40.50.80">
    <property type="entry name" value="Nucleotide-binding domain of ferredoxin-NADP reductase (FNR) module"/>
    <property type="match status" value="1"/>
</dbReference>
<feature type="binding site" evidence="9">
    <location>
        <begin position="520"/>
        <end position="524"/>
    </location>
    <ligand>
        <name>NADP(+)</name>
        <dbReference type="ChEBI" id="CHEBI:58349"/>
    </ligand>
</feature>
<evidence type="ECO:0000256" key="3">
    <source>
        <dbReference type="ARBA" id="ARBA00022490"/>
    </source>
</evidence>
<dbReference type="PROSITE" id="PS51925">
    <property type="entry name" value="SWIB_MDM2"/>
    <property type="match status" value="1"/>
</dbReference>
<evidence type="ECO:0000256" key="1">
    <source>
        <dbReference type="ARBA" id="ARBA00001917"/>
    </source>
</evidence>
<dbReference type="GO" id="GO:0160246">
    <property type="term" value="F:NADPH-iron-sulfur [2Fe-2S] protein oxidoreductase activity"/>
    <property type="evidence" value="ECO:0007669"/>
    <property type="project" value="InterPro"/>
</dbReference>
<dbReference type="InterPro" id="IPR001709">
    <property type="entry name" value="Flavoprot_Pyr_Nucl_cyt_Rdtase"/>
</dbReference>
<dbReference type="InterPro" id="IPR039261">
    <property type="entry name" value="FNR_nucleotide-bd"/>
</dbReference>
<comment type="function">
    <text evidence="9">NADPH-dependent reductase which is a central component of the cytosolic iron-sulfur (Fe-S) protein assembly (CIA) machinery. Transfers electrons from NADPH via its FAD and FMN prosthetic groups to the [2Fe-2S] cluster of DRE2, another key component of the CIA machinery. In turn, this reduced cluster provides electrons for assembly of cytosolic iron-sulfur cluster proteins. Positively controls H(2)O(2)-induced cell death.</text>
</comment>
<dbReference type="InterPro" id="IPR028879">
    <property type="entry name" value="NDOR1"/>
</dbReference>
<keyword evidence="5 9" id="KW-0288">FMN</keyword>
<dbReference type="InterPro" id="IPR017938">
    <property type="entry name" value="Riboflavin_synthase-like_b-brl"/>
</dbReference>
<evidence type="ECO:0000256" key="4">
    <source>
        <dbReference type="ARBA" id="ARBA00022630"/>
    </source>
</evidence>
<comment type="similarity">
    <text evidence="9">In the C-terminal section; belongs to the flavoprotein pyridine nucleotide cytochrome reductase family.</text>
</comment>
<feature type="domain" description="Flavodoxin-like" evidence="10">
    <location>
        <begin position="15"/>
        <end position="159"/>
    </location>
</feature>
<evidence type="ECO:0000256" key="9">
    <source>
        <dbReference type="HAMAP-Rule" id="MF_03178"/>
    </source>
</evidence>
<dbReference type="InterPro" id="IPR029039">
    <property type="entry name" value="Flavoprotein-like_sf"/>
</dbReference>
<dbReference type="SUPFAM" id="SSF52218">
    <property type="entry name" value="Flavoproteins"/>
    <property type="match status" value="1"/>
</dbReference>
<dbReference type="PROSITE" id="PS51384">
    <property type="entry name" value="FAD_FR"/>
    <property type="match status" value="1"/>
</dbReference>
<keyword evidence="9" id="KW-0496">Mitochondrion</keyword>
<dbReference type="STRING" id="181874.A0A409VES9"/>
<dbReference type="PRINTS" id="PR00369">
    <property type="entry name" value="FLAVODOXIN"/>
</dbReference>
<feature type="domain" description="FAD-binding FR-type" evidence="11">
    <location>
        <begin position="206"/>
        <end position="442"/>
    </location>
</feature>
<dbReference type="InterPro" id="IPR008254">
    <property type="entry name" value="Flavodoxin/NO_synth"/>
</dbReference>
<comment type="subcellular location">
    <subcellularLocation>
        <location evidence="9">Cytoplasm</location>
    </subcellularLocation>
    <subcellularLocation>
        <location evidence="9">Mitochondrion</location>
    </subcellularLocation>
    <text evidence="9">Relocalizes to mitochondria after H(2)O(2) exposure.</text>
</comment>
<comment type="caution">
    <text evidence="9">Lacks conserved residue(s) required for the propagation of feature annotation.</text>
</comment>
<evidence type="ECO:0000256" key="7">
    <source>
        <dbReference type="ARBA" id="ARBA00022857"/>
    </source>
</evidence>
<dbReference type="GO" id="GO:0005739">
    <property type="term" value="C:mitochondrion"/>
    <property type="evidence" value="ECO:0007669"/>
    <property type="project" value="UniProtKB-SubCell"/>
</dbReference>
<keyword evidence="7 9" id="KW-0521">NADP</keyword>
<dbReference type="Gene3D" id="3.40.50.360">
    <property type="match status" value="1"/>
</dbReference>
<dbReference type="InterPro" id="IPR019835">
    <property type="entry name" value="SWIB_domain"/>
</dbReference>
<evidence type="ECO:0000313" key="14">
    <source>
        <dbReference type="Proteomes" id="UP000284842"/>
    </source>
</evidence>
<dbReference type="SMART" id="SM00151">
    <property type="entry name" value="SWIB"/>
    <property type="match status" value="1"/>
</dbReference>
<feature type="domain" description="DM2" evidence="12">
    <location>
        <begin position="794"/>
        <end position="871"/>
    </location>
</feature>
<dbReference type="InParanoid" id="A0A409VES9"/>
<feature type="binding site" evidence="9">
    <location>
        <begin position="381"/>
        <end position="384"/>
    </location>
    <ligand>
        <name>FAD</name>
        <dbReference type="ChEBI" id="CHEBI:57692"/>
    </ligand>
</feature>
<reference evidence="13 14" key="1">
    <citation type="journal article" date="2018" name="Evol. Lett.">
        <title>Horizontal gene cluster transfer increased hallucinogenic mushroom diversity.</title>
        <authorList>
            <person name="Reynolds H.T."/>
            <person name="Vijayakumar V."/>
            <person name="Gluck-Thaler E."/>
            <person name="Korotkin H.B."/>
            <person name="Matheny P.B."/>
            <person name="Slot J.C."/>
        </authorList>
    </citation>
    <scope>NUCLEOTIDE SEQUENCE [LARGE SCALE GENOMIC DNA]</scope>
    <source>
        <strain evidence="13 14">2629</strain>
    </source>
</reference>
<keyword evidence="6 9" id="KW-0274">FAD</keyword>
<dbReference type="GO" id="GO:0016651">
    <property type="term" value="F:oxidoreductase activity, acting on NAD(P)H"/>
    <property type="evidence" value="ECO:0007669"/>
    <property type="project" value="UniProtKB-UniRule"/>
</dbReference>
<dbReference type="SUPFAM" id="SSF63380">
    <property type="entry name" value="Riboflavin synthase domain-like"/>
    <property type="match status" value="1"/>
</dbReference>
<dbReference type="PRINTS" id="PR00371">
    <property type="entry name" value="FPNCR"/>
</dbReference>
<evidence type="ECO:0000256" key="5">
    <source>
        <dbReference type="ARBA" id="ARBA00022643"/>
    </source>
</evidence>
<keyword evidence="8 9" id="KW-0560">Oxidoreductase</keyword>
<dbReference type="InterPro" id="IPR036885">
    <property type="entry name" value="SWIB_MDM2_dom_sf"/>
</dbReference>
<dbReference type="PANTHER" id="PTHR19384:SF10">
    <property type="entry name" value="NADPH-DEPENDENT DIFLAVIN OXIDOREDUCTASE 1"/>
    <property type="match status" value="1"/>
</dbReference>
<dbReference type="Pfam" id="PF00667">
    <property type="entry name" value="FAD_binding_1"/>
    <property type="match status" value="1"/>
</dbReference>
<feature type="binding site" evidence="9">
    <location>
        <begin position="415"/>
        <end position="418"/>
    </location>
    <ligand>
        <name>FAD</name>
        <dbReference type="ChEBI" id="CHEBI:57692"/>
    </ligand>
</feature>
<dbReference type="Pfam" id="PF00175">
    <property type="entry name" value="NAD_binding_1"/>
    <property type="match status" value="1"/>
</dbReference>
<feature type="binding site" evidence="9">
    <location>
        <begin position="68"/>
        <end position="71"/>
    </location>
    <ligand>
        <name>FMN</name>
        <dbReference type="ChEBI" id="CHEBI:58210"/>
    </ligand>
</feature>
<dbReference type="Proteomes" id="UP000284842">
    <property type="component" value="Unassembled WGS sequence"/>
</dbReference>
<accession>A0A409VES9</accession>
<dbReference type="OrthoDB" id="1856718at2759"/>
<dbReference type="Gene3D" id="1.20.990.10">
    <property type="entry name" value="NADPH-cytochrome p450 Reductase, Chain A, domain 3"/>
    <property type="match status" value="1"/>
</dbReference>
<dbReference type="Pfam" id="PF02201">
    <property type="entry name" value="SWIB"/>
    <property type="match status" value="1"/>
</dbReference>
<dbReference type="Pfam" id="PF00258">
    <property type="entry name" value="Flavodoxin_1"/>
    <property type="match status" value="1"/>
</dbReference>
<dbReference type="EMBL" id="NHTK01006095">
    <property type="protein sequence ID" value="PPQ64117.1"/>
    <property type="molecule type" value="Genomic_DNA"/>
</dbReference>
<comment type="cofactor">
    <cofactor evidence="1 9">
        <name>FMN</name>
        <dbReference type="ChEBI" id="CHEBI:58210"/>
    </cofactor>
</comment>
<dbReference type="GO" id="GO:0010181">
    <property type="term" value="F:FMN binding"/>
    <property type="evidence" value="ECO:0007669"/>
    <property type="project" value="UniProtKB-UniRule"/>
</dbReference>
<keyword evidence="14" id="KW-1185">Reference proteome</keyword>
<keyword evidence="3 9" id="KW-0963">Cytoplasm</keyword>
<name>A0A409VES9_9AGAR</name>
<dbReference type="CDD" id="cd10568">
    <property type="entry name" value="SWIB_like"/>
    <property type="match status" value="1"/>
</dbReference>
<evidence type="ECO:0000256" key="8">
    <source>
        <dbReference type="ARBA" id="ARBA00023002"/>
    </source>
</evidence>
<comment type="similarity">
    <text evidence="9">In the N-terminal section; belongs to the flavodoxin family.</text>
</comment>
<dbReference type="Gene3D" id="2.40.30.10">
    <property type="entry name" value="Translation factors"/>
    <property type="match status" value="1"/>
</dbReference>
<evidence type="ECO:0000259" key="10">
    <source>
        <dbReference type="PROSITE" id="PS50902"/>
    </source>
</evidence>
<dbReference type="InterPro" id="IPR023173">
    <property type="entry name" value="NADPH_Cyt_P450_Rdtase_alpha"/>
</dbReference>
<feature type="binding site" evidence="9">
    <location>
        <position position="456"/>
    </location>
    <ligand>
        <name>NADP(+)</name>
        <dbReference type="ChEBI" id="CHEBI:58349"/>
    </ligand>
</feature>
<gene>
    <name evidence="9" type="primary">TAH18</name>
    <name evidence="13" type="ORF">CVT24_008728</name>
</gene>
<sequence>MMTSDTESSSAERSLLVLYATETGNAQDAADYIARQCRRISFQCRVMSVDEFPLEELVCEELVIFVVSTTGSGVEPRSMAQLWTNLCRAELPPDIFEDLTYAVFGLGDTAYEKFCWAAKKLSRRLETLGAHELCPRGEGDDQDPLGVDGALQPWTETLLESLVHEYPLPPGVEKETGAQLPPSRVEFEPATVVQRQESSDPFIEDGRSYMATVTENTRITAEDWYQDVRHFEFEFEKPVIYDPGDVAVIHPIAASTDVEAFLEEMGWTEEADNPLKIQHVMLDQSLPAHLPSVTTLRELFTLYLDFNAVPRRSFFQFIRHFTTSDLEQEKLDEFLSKEGADELYQYCYRVRRTIREVLSEFRNTKVPKNYVFDVFPCLRPREFSIASSVKKHPGRLELCIAIVKYRTKLKVPRRGVCTSYLSGLSKGDKLSIEIKKGFIMLPDAPSTPIVCIGPGTGVAPMRAVIEERIADGAPNNTLYFGCRSASKDQHYATEWESYAKQQSITYRGAFSRDGPEGQKRTYVQDLIREDSERIYRLIFEEGAWVYISGSSNKMPAAVKEALAYAIETHGGYSSEQAANHTPSSHPRPWTAQNLSSACYAFPIFKRLADLCQHRKRKLLDKNIPNVILQNPEFAQDSRMYQDLLEMERKLDWTMTRKRAEIQDALSRTPTTTRTLRLFLSHTVSGQLWQQPGDNPPQPNFETGEGIPAWSFKIEGRLLEVPNQRHRDKTPHRKFSTLIKKMIVELERDTTSNPDGNIVEWPRAPGHHNPVLDGFTIRRTGDAPTKIRVVMYLEHFPEQFKLAPELAAVLGIKEESRLGAIQALWNYIKIKGLQDKTNRRYIHGDDMLRPIFGQDTIAFQQLPELINRYLLAPEPIVLHYLLNPSIPPPERPVAYDVEVKMEDTALKGKMMVTINASKESAASLAKLDEEIALLAQSLHNSYTKKTFLESFSKDPAQFIQTWLESQSRDLENIMGSGPTEGMTLRQEELKRSEFFQLPWVEEAVAIQEGARLAAKGMS</sequence>
<protein>
    <recommendedName>
        <fullName evidence="9">NADPH-dependent diflavin oxidoreductase 1</fullName>
        <ecNumber evidence="9">1.18.1.-</ecNumber>
    </recommendedName>
    <alternativeName>
        <fullName evidence="9">NADPH-dependent FMN and FAD-containing oxidoreductase</fullName>
    </alternativeName>
</protein>
<evidence type="ECO:0000259" key="11">
    <source>
        <dbReference type="PROSITE" id="PS51384"/>
    </source>
</evidence>
<dbReference type="GO" id="GO:0016226">
    <property type="term" value="P:iron-sulfur cluster assembly"/>
    <property type="evidence" value="ECO:0007669"/>
    <property type="project" value="UniProtKB-UniRule"/>
</dbReference>
<evidence type="ECO:0000256" key="6">
    <source>
        <dbReference type="ARBA" id="ARBA00022827"/>
    </source>
</evidence>
<dbReference type="InterPro" id="IPR001433">
    <property type="entry name" value="OxRdtase_FAD/NAD-bd"/>
</dbReference>
<dbReference type="GO" id="GO:0005829">
    <property type="term" value="C:cytosol"/>
    <property type="evidence" value="ECO:0007669"/>
    <property type="project" value="TreeGrafter"/>
</dbReference>
<dbReference type="EC" id="1.18.1.-" evidence="9"/>
<dbReference type="InterPro" id="IPR001094">
    <property type="entry name" value="Flavdoxin-like"/>
</dbReference>
<feature type="binding site" evidence="9">
    <location>
        <position position="652"/>
    </location>
    <ligand>
        <name>FAD</name>
        <dbReference type="ChEBI" id="CHEBI:57692"/>
    </ligand>
</feature>
<evidence type="ECO:0000313" key="13">
    <source>
        <dbReference type="EMBL" id="PPQ64117.1"/>
    </source>
</evidence>
<dbReference type="GO" id="GO:0050660">
    <property type="term" value="F:flavin adenine dinucleotide binding"/>
    <property type="evidence" value="ECO:0007669"/>
    <property type="project" value="UniProtKB-UniRule"/>
</dbReference>
<dbReference type="GO" id="GO:0050661">
    <property type="term" value="F:NADP binding"/>
    <property type="evidence" value="ECO:0007669"/>
    <property type="project" value="UniProtKB-UniRule"/>
</dbReference>
<dbReference type="AlphaFoldDB" id="A0A409VES9"/>
<dbReference type="InterPro" id="IPR003121">
    <property type="entry name" value="SWIB_MDM2_domain"/>
</dbReference>
<dbReference type="InterPro" id="IPR003097">
    <property type="entry name" value="CysJ-like_FAD-binding"/>
</dbReference>
<dbReference type="PANTHER" id="PTHR19384">
    <property type="entry name" value="NITRIC OXIDE SYNTHASE-RELATED"/>
    <property type="match status" value="1"/>
</dbReference>
<dbReference type="PROSITE" id="PS50902">
    <property type="entry name" value="FLAVODOXIN_LIKE"/>
    <property type="match status" value="1"/>
</dbReference>
<evidence type="ECO:0000259" key="12">
    <source>
        <dbReference type="PROSITE" id="PS51925"/>
    </source>
</evidence>
<keyword evidence="4 9" id="KW-0285">Flavoprotein</keyword>
<comment type="similarity">
    <text evidence="9">Belongs to the NADPH-dependent diflavin oxidoreductase NDOR1 family.</text>
</comment>
<dbReference type="SUPFAM" id="SSF47592">
    <property type="entry name" value="SWIB/MDM2 domain"/>
    <property type="match status" value="1"/>
</dbReference>
<evidence type="ECO:0000256" key="2">
    <source>
        <dbReference type="ARBA" id="ARBA00001974"/>
    </source>
</evidence>
<comment type="catalytic activity">
    <reaction evidence="9">
        <text>2 oxidized [2Fe-2S]-[protein] + NADPH = 2 reduced [2Fe-2S]-[protein] + NADP(+) + H(+)</text>
        <dbReference type="Rhea" id="RHEA:67716"/>
        <dbReference type="Rhea" id="RHEA-COMP:17327"/>
        <dbReference type="Rhea" id="RHEA-COMP:17328"/>
        <dbReference type="ChEBI" id="CHEBI:15378"/>
        <dbReference type="ChEBI" id="CHEBI:33737"/>
        <dbReference type="ChEBI" id="CHEBI:33738"/>
        <dbReference type="ChEBI" id="CHEBI:57783"/>
        <dbReference type="ChEBI" id="CHEBI:58349"/>
    </reaction>
</comment>
<proteinExistence type="inferred from homology"/>
<dbReference type="FunCoup" id="A0A409VES9">
    <property type="interactions" value="417"/>
</dbReference>
<comment type="cofactor">
    <cofactor evidence="2 9">
        <name>FAD</name>
        <dbReference type="ChEBI" id="CHEBI:57692"/>
    </cofactor>
</comment>
<feature type="binding site" evidence="9">
    <location>
        <begin position="21"/>
        <end position="26"/>
    </location>
    <ligand>
        <name>FMN</name>
        <dbReference type="ChEBI" id="CHEBI:58210"/>
    </ligand>
</feature>
<feature type="binding site" evidence="9">
    <location>
        <position position="351"/>
    </location>
    <ligand>
        <name>FAD</name>
        <dbReference type="ChEBI" id="CHEBI:57692"/>
    </ligand>
</feature>
<comment type="subunit">
    <text evidence="9">Interacts with DRE2; as part of the cytosolic iron-sulfur (Fe-S) protein assembly (CIA) machinery.</text>
</comment>
<dbReference type="Gene3D" id="1.10.245.10">
    <property type="entry name" value="SWIB/MDM2 domain"/>
    <property type="match status" value="1"/>
</dbReference>
<dbReference type="SUPFAM" id="SSF52343">
    <property type="entry name" value="Ferredoxin reductase-like, C-terminal NADP-linked domain"/>
    <property type="match status" value="1"/>
</dbReference>
<organism evidence="13 14">
    <name type="scientific">Panaeolus cyanescens</name>
    <dbReference type="NCBI Taxonomy" id="181874"/>
    <lineage>
        <taxon>Eukaryota</taxon>
        <taxon>Fungi</taxon>
        <taxon>Dikarya</taxon>
        <taxon>Basidiomycota</taxon>
        <taxon>Agaricomycotina</taxon>
        <taxon>Agaricomycetes</taxon>
        <taxon>Agaricomycetidae</taxon>
        <taxon>Agaricales</taxon>
        <taxon>Agaricineae</taxon>
        <taxon>Galeropsidaceae</taxon>
        <taxon>Panaeolus</taxon>
    </lineage>
</organism>
<dbReference type="HAMAP" id="MF_03178">
    <property type="entry name" value="NDOR1"/>
    <property type="match status" value="1"/>
</dbReference>
<comment type="caution">
    <text evidence="13">The sequence shown here is derived from an EMBL/GenBank/DDBJ whole genome shotgun (WGS) entry which is preliminary data.</text>
</comment>
<dbReference type="InterPro" id="IPR017927">
    <property type="entry name" value="FAD-bd_FR_type"/>
</dbReference>
<feature type="binding site" evidence="9">
    <location>
        <position position="141"/>
    </location>
    <ligand>
        <name>FMN</name>
        <dbReference type="ChEBI" id="CHEBI:58210"/>
    </ligand>
</feature>
<feature type="binding site" evidence="9">
    <location>
        <begin position="511"/>
        <end position="512"/>
    </location>
    <ligand>
        <name>NADP(+)</name>
        <dbReference type="ChEBI" id="CHEBI:58349"/>
    </ligand>
</feature>